<dbReference type="RefSeq" id="WP_077850592.1">
    <property type="nucleotide sequence ID" value="NZ_CP096983.1"/>
</dbReference>
<comment type="pathway">
    <text evidence="5">Amino-sugar metabolism; 1,6-anhydro-N-acetylmuramate degradation.</text>
</comment>
<dbReference type="NCBIfam" id="TIGR00274">
    <property type="entry name" value="N-acetylmuramic acid 6-phosphate etherase"/>
    <property type="match status" value="1"/>
</dbReference>
<evidence type="ECO:0000256" key="11">
    <source>
        <dbReference type="ARBA" id="ARBA00084049"/>
    </source>
</evidence>
<dbReference type="AlphaFoldDB" id="A0A1S8L6N3"/>
<dbReference type="EC" id="4.2.1.126" evidence="8 12"/>
<dbReference type="Proteomes" id="UP000190951">
    <property type="component" value="Chromosome"/>
</dbReference>
<dbReference type="Pfam" id="PF22645">
    <property type="entry name" value="GKRP_SIS_N"/>
    <property type="match status" value="1"/>
</dbReference>
<dbReference type="CDD" id="cd05007">
    <property type="entry name" value="SIS_Etherase"/>
    <property type="match status" value="1"/>
</dbReference>
<evidence type="ECO:0000256" key="1">
    <source>
        <dbReference type="ARBA" id="ARBA00011738"/>
    </source>
</evidence>
<dbReference type="KEGG" id="crw:CROST_004130"/>
<evidence type="ECO:0000256" key="9">
    <source>
        <dbReference type="ARBA" id="ARBA00070061"/>
    </source>
</evidence>
<evidence type="ECO:0000256" key="3">
    <source>
        <dbReference type="ARBA" id="ARBA00023277"/>
    </source>
</evidence>
<dbReference type="HAMAP" id="MF_00068">
    <property type="entry name" value="MurQ"/>
    <property type="match status" value="1"/>
</dbReference>
<evidence type="ECO:0000256" key="10">
    <source>
        <dbReference type="ARBA" id="ARBA00077905"/>
    </source>
</evidence>
<dbReference type="InterPro" id="IPR040190">
    <property type="entry name" value="MURQ/GCKR"/>
</dbReference>
<dbReference type="PROSITE" id="PS01272">
    <property type="entry name" value="GCKR"/>
    <property type="match status" value="1"/>
</dbReference>
<dbReference type="GO" id="GO:0016835">
    <property type="term" value="F:carbon-oxygen lyase activity"/>
    <property type="evidence" value="ECO:0007669"/>
    <property type="project" value="UniProtKB-UniRule"/>
</dbReference>
<comment type="catalytic activity">
    <reaction evidence="4 12">
        <text>N-acetyl-D-muramate 6-phosphate + H2O = N-acetyl-D-glucosamine 6-phosphate + (R)-lactate</text>
        <dbReference type="Rhea" id="RHEA:26410"/>
        <dbReference type="ChEBI" id="CHEBI:15377"/>
        <dbReference type="ChEBI" id="CHEBI:16004"/>
        <dbReference type="ChEBI" id="CHEBI:57513"/>
        <dbReference type="ChEBI" id="CHEBI:58722"/>
        <dbReference type="EC" id="4.2.1.126"/>
    </reaction>
</comment>
<evidence type="ECO:0000313" key="13">
    <source>
        <dbReference type="EMBL" id="URZ09720.1"/>
    </source>
</evidence>
<keyword evidence="3 12" id="KW-0119">Carbohydrate metabolism</keyword>
<dbReference type="SUPFAM" id="SSF53697">
    <property type="entry name" value="SIS domain"/>
    <property type="match status" value="1"/>
</dbReference>
<proteinExistence type="inferred from homology"/>
<dbReference type="STRING" id="84029.CROST_20320"/>
<dbReference type="NCBIfam" id="NF009222">
    <property type="entry name" value="PRK12570.1"/>
    <property type="match status" value="1"/>
</dbReference>
<dbReference type="FunFam" id="1.10.8.1080:FF:000001">
    <property type="entry name" value="N-acetylmuramic acid 6-phosphate etherase"/>
    <property type="match status" value="1"/>
</dbReference>
<dbReference type="PANTHER" id="PTHR10088:SF4">
    <property type="entry name" value="GLUCOKINASE REGULATORY PROTEIN"/>
    <property type="match status" value="1"/>
</dbReference>
<evidence type="ECO:0000256" key="7">
    <source>
        <dbReference type="ARBA" id="ARBA00061234"/>
    </source>
</evidence>
<name>A0A1S8L6N3_9CLOT</name>
<dbReference type="GO" id="GO:0046348">
    <property type="term" value="P:amino sugar catabolic process"/>
    <property type="evidence" value="ECO:0007669"/>
    <property type="project" value="InterPro"/>
</dbReference>
<protein>
    <recommendedName>
        <fullName evidence="9 12">N-acetylmuramic acid 6-phosphate etherase</fullName>
        <shortName evidence="12">MurNAc-6-P etherase</shortName>
        <ecNumber evidence="8 12">4.2.1.126</ecNumber>
    </recommendedName>
    <alternativeName>
        <fullName evidence="11 12">N-acetylmuramic acid 6-phosphate hydrolase</fullName>
    </alternativeName>
    <alternativeName>
        <fullName evidence="10 12">N-acetylmuramic acid 6-phosphate lyase</fullName>
    </alternativeName>
</protein>
<dbReference type="Pfam" id="PF20741">
    <property type="entry name" value="GKRP-like_C"/>
    <property type="match status" value="1"/>
</dbReference>
<gene>
    <name evidence="13" type="primary">murQ_2</name>
    <name evidence="12" type="synonym">murQ</name>
    <name evidence="13" type="ORF">CROST_004130</name>
</gene>
<evidence type="ECO:0000313" key="14">
    <source>
        <dbReference type="Proteomes" id="UP000190951"/>
    </source>
</evidence>
<dbReference type="InterPro" id="IPR005488">
    <property type="entry name" value="Etherase_MurQ"/>
</dbReference>
<comment type="pathway">
    <text evidence="6">Cell wall biogenesis.</text>
</comment>
<dbReference type="InterPro" id="IPR005486">
    <property type="entry name" value="Glucokinase_regulatory_CS"/>
</dbReference>
<comment type="pathway">
    <text evidence="12">Amino-sugar metabolism; N-acetylmuramate degradation.</text>
</comment>
<reference evidence="13 14" key="1">
    <citation type="submission" date="2022-04" db="EMBL/GenBank/DDBJ databases">
        <title>Genome sequence of C. roseum typestrain.</title>
        <authorList>
            <person name="Poehlein A."/>
            <person name="Schoch T."/>
            <person name="Duerre P."/>
            <person name="Daniel R."/>
        </authorList>
    </citation>
    <scope>NUCLEOTIDE SEQUENCE [LARGE SCALE GENOMIC DNA]</scope>
    <source>
        <strain evidence="13 14">DSM 7320</strain>
    </source>
</reference>
<dbReference type="PROSITE" id="PS51464">
    <property type="entry name" value="SIS"/>
    <property type="match status" value="1"/>
</dbReference>
<dbReference type="PANTHER" id="PTHR10088">
    <property type="entry name" value="GLUCOKINASE REGULATORY PROTEIN"/>
    <property type="match status" value="1"/>
</dbReference>
<dbReference type="FunFam" id="3.40.50.10490:FF:000014">
    <property type="entry name" value="N-acetylmuramic acid 6-phosphate etherase"/>
    <property type="match status" value="1"/>
</dbReference>
<accession>A0A1S8L6N3</accession>
<evidence type="ECO:0000256" key="12">
    <source>
        <dbReference type="HAMAP-Rule" id="MF_00068"/>
    </source>
</evidence>
<dbReference type="InterPro" id="IPR001347">
    <property type="entry name" value="SIS_dom"/>
</dbReference>
<dbReference type="EMBL" id="CP096983">
    <property type="protein sequence ID" value="URZ09720.1"/>
    <property type="molecule type" value="Genomic_DNA"/>
</dbReference>
<evidence type="ECO:0000256" key="5">
    <source>
        <dbReference type="ARBA" id="ARBA00060595"/>
    </source>
</evidence>
<dbReference type="GO" id="GO:0016803">
    <property type="term" value="F:ether hydrolase activity"/>
    <property type="evidence" value="ECO:0007669"/>
    <property type="project" value="TreeGrafter"/>
</dbReference>
<keyword evidence="2 12" id="KW-0456">Lyase</keyword>
<sequence>MNSHLENLTTEKINKDTISIDTMSTEEILSSINNEDMKVALAVKREIPNIIKAVDSVSEKLKNDGRLFYVGAGTSGRLGILDASECPPTYNTNPEVVQGIIAGGEKAIFKAVEGAEDDEEMGRSIINERNINSKDVVIGITASGRTPFVIGAVKEARKKGILTIGISNNKDSIINKEVDIKITPIVGPEVVTGSTRMKAGTSQKLILNMISTAVMIKLGKVYGNLMVDLQLSNEKLVDRAIRIIECATKVERKEAEDYLKRSDFKPKVAIVMIKTKTEREEAEKLLKSAEGFVTKAIELNRI</sequence>
<comment type="miscellaneous">
    <text evidence="12">A lyase-type mechanism (elimination/hydration) is suggested for the cleavage of the lactyl ether bond of MurNAc 6-phosphate, with the formation of an alpha,beta-unsaturated aldehyde intermediate with (E)-stereochemistry, followed by the syn addition of water to give product.</text>
</comment>
<dbReference type="GO" id="GO:0097173">
    <property type="term" value="P:N-acetylmuramic acid catabolic process"/>
    <property type="evidence" value="ECO:0007669"/>
    <property type="project" value="UniProtKB-UniPathway"/>
</dbReference>
<evidence type="ECO:0000256" key="6">
    <source>
        <dbReference type="ARBA" id="ARBA00060672"/>
    </source>
</evidence>
<dbReference type="GO" id="GO:0097367">
    <property type="term" value="F:carbohydrate derivative binding"/>
    <property type="evidence" value="ECO:0007669"/>
    <property type="project" value="InterPro"/>
</dbReference>
<evidence type="ECO:0000256" key="4">
    <source>
        <dbReference type="ARBA" id="ARBA00051747"/>
    </source>
</evidence>
<evidence type="ECO:0000256" key="2">
    <source>
        <dbReference type="ARBA" id="ARBA00023239"/>
    </source>
</evidence>
<comment type="similarity">
    <text evidence="7 12">Belongs to the GCKR-like family. MurNAc-6-P etherase subfamily.</text>
</comment>
<keyword evidence="14" id="KW-1185">Reference proteome</keyword>
<dbReference type="NCBIfam" id="NF003915">
    <property type="entry name" value="PRK05441.1"/>
    <property type="match status" value="1"/>
</dbReference>
<comment type="function">
    <text evidence="12">Specifically catalyzes the cleavage of the D-lactyl ether substituent of MurNAc 6-phosphate, producing GlcNAc 6-phosphate and D-lactate.</text>
</comment>
<feature type="active site" evidence="12">
    <location>
        <position position="116"/>
    </location>
</feature>
<dbReference type="Gene3D" id="1.10.8.1080">
    <property type="match status" value="1"/>
</dbReference>
<evidence type="ECO:0000256" key="8">
    <source>
        <dbReference type="ARBA" id="ARBA00067056"/>
    </source>
</evidence>
<dbReference type="InterPro" id="IPR046348">
    <property type="entry name" value="SIS_dom_sf"/>
</dbReference>
<dbReference type="Gene3D" id="3.40.50.10490">
    <property type="entry name" value="Glucose-6-phosphate isomerase like protein, domain 1"/>
    <property type="match status" value="1"/>
</dbReference>
<feature type="active site" description="Proton donor" evidence="12">
    <location>
        <position position="85"/>
    </location>
</feature>
<organism evidence="13 14">
    <name type="scientific">Clostridium felsineum</name>
    <dbReference type="NCBI Taxonomy" id="36839"/>
    <lineage>
        <taxon>Bacteria</taxon>
        <taxon>Bacillati</taxon>
        <taxon>Bacillota</taxon>
        <taxon>Clostridia</taxon>
        <taxon>Eubacteriales</taxon>
        <taxon>Clostridiaceae</taxon>
        <taxon>Clostridium</taxon>
    </lineage>
</organism>
<comment type="subunit">
    <text evidence="1 12">Homodimer.</text>
</comment>
<dbReference type="GO" id="GO:0009254">
    <property type="term" value="P:peptidoglycan turnover"/>
    <property type="evidence" value="ECO:0007669"/>
    <property type="project" value="TreeGrafter"/>
</dbReference>